<evidence type="ECO:0000313" key="3">
    <source>
        <dbReference type="Proteomes" id="UP000016498"/>
    </source>
</evidence>
<comment type="caution">
    <text evidence="2">The sequence shown here is derived from an EMBL/GenBank/DDBJ whole genome shotgun (WGS) entry which is preliminary data.</text>
</comment>
<evidence type="ECO:0000313" key="2">
    <source>
        <dbReference type="EMBL" id="ERH21681.1"/>
    </source>
</evidence>
<evidence type="ECO:0000256" key="1">
    <source>
        <dbReference type="SAM" id="MobiDB-lite"/>
    </source>
</evidence>
<sequence length="41" mass="4564">MRAGGRPAARPPTRLAGAVGVMEQRRRNAPRPPPDEIHHRK</sequence>
<accession>U1QHG5</accession>
<feature type="region of interest" description="Disordered" evidence="1">
    <location>
        <begin position="1"/>
        <end position="41"/>
    </location>
</feature>
<name>U1QHG5_9ACTO</name>
<reference evidence="2 3" key="1">
    <citation type="submission" date="2013-06" db="EMBL/GenBank/DDBJ databases">
        <authorList>
            <person name="Weinstock G."/>
            <person name="Sodergren E."/>
            <person name="Lobos E.A."/>
            <person name="Fulton L."/>
            <person name="Fulton R."/>
            <person name="Courtney L."/>
            <person name="Fronick C."/>
            <person name="O'Laughlin M."/>
            <person name="Godfrey J."/>
            <person name="Wilson R.M."/>
            <person name="Miner T."/>
            <person name="Farmer C."/>
            <person name="Delehaunty K."/>
            <person name="Cordes M."/>
            <person name="Minx P."/>
            <person name="Tomlinson C."/>
            <person name="Chen J."/>
            <person name="Wollam A."/>
            <person name="Pepin K.H."/>
            <person name="Bhonagiri V."/>
            <person name="Zhang X."/>
            <person name="Warren W."/>
            <person name="Mitreva M."/>
            <person name="Mardis E.R."/>
            <person name="Wilson R.K."/>
        </authorList>
    </citation>
    <scope>NUCLEOTIDE SEQUENCE [LARGE SCALE GENOMIC DNA]</scope>
    <source>
        <strain evidence="2 3">F0510</strain>
    </source>
</reference>
<dbReference type="Proteomes" id="UP000016498">
    <property type="component" value="Unassembled WGS sequence"/>
</dbReference>
<protein>
    <submittedName>
        <fullName evidence="2">Uncharacterized protein</fullName>
    </submittedName>
</protein>
<dbReference type="EMBL" id="AWSD01000054">
    <property type="protein sequence ID" value="ERH21681.1"/>
    <property type="molecule type" value="Genomic_DNA"/>
</dbReference>
<proteinExistence type="predicted"/>
<organism evidence="2 3">
    <name type="scientific">Actinomyces johnsonii F0510</name>
    <dbReference type="NCBI Taxonomy" id="1227262"/>
    <lineage>
        <taxon>Bacteria</taxon>
        <taxon>Bacillati</taxon>
        <taxon>Actinomycetota</taxon>
        <taxon>Actinomycetes</taxon>
        <taxon>Actinomycetales</taxon>
        <taxon>Actinomycetaceae</taxon>
        <taxon>Actinomyces</taxon>
    </lineage>
</organism>
<gene>
    <name evidence="2" type="ORF">HMPREF1549_00534</name>
</gene>
<dbReference type="HOGENOM" id="CLU_3303427_0_0_11"/>
<dbReference type="AlphaFoldDB" id="U1QHG5"/>